<dbReference type="RefSeq" id="WP_229750218.1">
    <property type="nucleotide sequence ID" value="NZ_BMHP01000002.1"/>
</dbReference>
<evidence type="ECO:0008006" key="6">
    <source>
        <dbReference type="Google" id="ProtNLM"/>
    </source>
</evidence>
<organism evidence="4 5">
    <name type="scientific">Paenibacillus nasutitermitis</name>
    <dbReference type="NCBI Taxonomy" id="1652958"/>
    <lineage>
        <taxon>Bacteria</taxon>
        <taxon>Bacillati</taxon>
        <taxon>Bacillota</taxon>
        <taxon>Bacilli</taxon>
        <taxon>Bacillales</taxon>
        <taxon>Paenibacillaceae</taxon>
        <taxon>Paenibacillus</taxon>
    </lineage>
</organism>
<protein>
    <recommendedName>
        <fullName evidence="6">HTH-type transcriptional regulator</fullName>
    </recommendedName>
</protein>
<comment type="caution">
    <text evidence="4">The sequence shown here is derived from an EMBL/GenBank/DDBJ whole genome shotgun (WGS) entry which is preliminary data.</text>
</comment>
<keyword evidence="2" id="KW-0238">DNA-binding</keyword>
<proteinExistence type="predicted"/>
<dbReference type="InterPro" id="IPR036388">
    <property type="entry name" value="WH-like_DNA-bd_sf"/>
</dbReference>
<name>A0A917DSQ9_9BACL</name>
<reference evidence="4" key="1">
    <citation type="journal article" date="2014" name="Int. J. Syst. Evol. Microbiol.">
        <title>Complete genome sequence of Corynebacterium casei LMG S-19264T (=DSM 44701T), isolated from a smear-ripened cheese.</title>
        <authorList>
            <consortium name="US DOE Joint Genome Institute (JGI-PGF)"/>
            <person name="Walter F."/>
            <person name="Albersmeier A."/>
            <person name="Kalinowski J."/>
            <person name="Ruckert C."/>
        </authorList>
    </citation>
    <scope>NUCLEOTIDE SEQUENCE</scope>
    <source>
        <strain evidence="4">CGMCC 1.15178</strain>
    </source>
</reference>
<keyword evidence="3" id="KW-0804">Transcription</keyword>
<gene>
    <name evidence="4" type="ORF">GCM10010911_21130</name>
</gene>
<accession>A0A917DSQ9</accession>
<sequence length="164" mass="18871">MINTMEQTTRLTQSTQKFIDKLGLYYESYAIPRIGGKILGLLLIVTEPISAEMITKTLKVSRSSVSTNIRLLLSNGLVDIFQKAQDRTDYFVLSDDTWENALRMRMEGFNELKRIAEQGIQAVDETNLTPNARLKEMIKWTGMMQELHQDAVIKWRSAQLNKEK</sequence>
<dbReference type="EMBL" id="BMHP01000002">
    <property type="protein sequence ID" value="GGD63122.1"/>
    <property type="molecule type" value="Genomic_DNA"/>
</dbReference>
<dbReference type="GO" id="GO:0003677">
    <property type="term" value="F:DNA binding"/>
    <property type="evidence" value="ECO:0007669"/>
    <property type="project" value="UniProtKB-KW"/>
</dbReference>
<keyword evidence="5" id="KW-1185">Reference proteome</keyword>
<dbReference type="InterPro" id="IPR036390">
    <property type="entry name" value="WH_DNA-bd_sf"/>
</dbReference>
<keyword evidence="1" id="KW-0805">Transcription regulation</keyword>
<evidence type="ECO:0000313" key="5">
    <source>
        <dbReference type="Proteomes" id="UP000612456"/>
    </source>
</evidence>
<evidence type="ECO:0000313" key="4">
    <source>
        <dbReference type="EMBL" id="GGD63122.1"/>
    </source>
</evidence>
<dbReference type="Proteomes" id="UP000612456">
    <property type="component" value="Unassembled WGS sequence"/>
</dbReference>
<evidence type="ECO:0000256" key="2">
    <source>
        <dbReference type="ARBA" id="ARBA00023125"/>
    </source>
</evidence>
<dbReference type="AlphaFoldDB" id="A0A917DSQ9"/>
<dbReference type="InterPro" id="IPR052362">
    <property type="entry name" value="HTH-GbsR_regulator"/>
</dbReference>
<dbReference type="Gene3D" id="1.10.10.10">
    <property type="entry name" value="Winged helix-like DNA-binding domain superfamily/Winged helix DNA-binding domain"/>
    <property type="match status" value="1"/>
</dbReference>
<dbReference type="Gene3D" id="1.10.287.160">
    <property type="entry name" value="HR1 repeat"/>
    <property type="match status" value="1"/>
</dbReference>
<dbReference type="PANTHER" id="PTHR38465:SF2">
    <property type="entry name" value="HTH-TYPE TRANSCRIPTIONAL REGULATOR MMPR5"/>
    <property type="match status" value="1"/>
</dbReference>
<reference evidence="4" key="2">
    <citation type="submission" date="2020-09" db="EMBL/GenBank/DDBJ databases">
        <authorList>
            <person name="Sun Q."/>
            <person name="Zhou Y."/>
        </authorList>
    </citation>
    <scope>NUCLEOTIDE SEQUENCE</scope>
    <source>
        <strain evidence="4">CGMCC 1.15178</strain>
    </source>
</reference>
<evidence type="ECO:0000256" key="1">
    <source>
        <dbReference type="ARBA" id="ARBA00023015"/>
    </source>
</evidence>
<dbReference type="PANTHER" id="PTHR38465">
    <property type="entry name" value="HTH-TYPE TRANSCRIPTIONAL REGULATOR MJ1563-RELATED"/>
    <property type="match status" value="1"/>
</dbReference>
<evidence type="ECO:0000256" key="3">
    <source>
        <dbReference type="ARBA" id="ARBA00023163"/>
    </source>
</evidence>
<dbReference type="SUPFAM" id="SSF46785">
    <property type="entry name" value="Winged helix' DNA-binding domain"/>
    <property type="match status" value="1"/>
</dbReference>